<organism evidence="2 3">
    <name type="scientific">Helicobacter magdeburgensis</name>
    <dbReference type="NCBI Taxonomy" id="471858"/>
    <lineage>
        <taxon>Bacteria</taxon>
        <taxon>Pseudomonadati</taxon>
        <taxon>Campylobacterota</taxon>
        <taxon>Epsilonproteobacteria</taxon>
        <taxon>Campylobacterales</taxon>
        <taxon>Helicobacteraceae</taxon>
        <taxon>Helicobacter</taxon>
    </lineage>
</organism>
<feature type="transmembrane region" description="Helical" evidence="1">
    <location>
        <begin position="12"/>
        <end position="32"/>
    </location>
</feature>
<accession>A0A4U8T1T5</accession>
<dbReference type="AlphaFoldDB" id="A0A4U8T1T5"/>
<reference evidence="2 3" key="1">
    <citation type="journal article" date="2014" name="Genome Announc.">
        <title>Draft genome sequences of eight enterohepatic helicobacter species isolated from both laboratory and wild rodents.</title>
        <authorList>
            <person name="Sheh A."/>
            <person name="Shen Z."/>
            <person name="Fox J.G."/>
        </authorList>
    </citation>
    <scope>NUCLEOTIDE SEQUENCE [LARGE SCALE GENOMIC DNA]</scope>
    <source>
        <strain evidence="2 3">MIT 96-1001</strain>
    </source>
</reference>
<proteinExistence type="predicted"/>
<keyword evidence="3" id="KW-1185">Reference proteome</keyword>
<keyword evidence="1" id="KW-0472">Membrane</keyword>
<name>A0A4U8T1T5_9HELI</name>
<comment type="caution">
    <text evidence="2">The sequence shown here is derived from an EMBL/GenBank/DDBJ whole genome shotgun (WGS) entry which is preliminary data.</text>
</comment>
<dbReference type="Proteomes" id="UP000029921">
    <property type="component" value="Unassembled WGS sequence"/>
</dbReference>
<dbReference type="RefSeq" id="WP_034587300.1">
    <property type="nucleotide sequence ID" value="NZ_JRPE02000002.1"/>
</dbReference>
<keyword evidence="1" id="KW-0812">Transmembrane</keyword>
<gene>
    <name evidence="2" type="ORF">LS74_001320</name>
</gene>
<sequence>MDKHDKIHEAIHYVFLIVVLIIGWIKIPIYVYNEFKEIKTWTDNWEKKRLDESCDNLIDEICNKEREK</sequence>
<keyword evidence="1" id="KW-1133">Transmembrane helix</keyword>
<evidence type="ECO:0000256" key="1">
    <source>
        <dbReference type="SAM" id="Phobius"/>
    </source>
</evidence>
<evidence type="ECO:0000313" key="2">
    <source>
        <dbReference type="EMBL" id="TLD93400.1"/>
    </source>
</evidence>
<dbReference type="EMBL" id="JRPE02000002">
    <property type="protein sequence ID" value="TLD93400.1"/>
    <property type="molecule type" value="Genomic_DNA"/>
</dbReference>
<protein>
    <submittedName>
        <fullName evidence="2">Uncharacterized protein</fullName>
    </submittedName>
</protein>
<evidence type="ECO:0000313" key="3">
    <source>
        <dbReference type="Proteomes" id="UP000029921"/>
    </source>
</evidence>